<dbReference type="InterPro" id="IPR051532">
    <property type="entry name" value="Ester_Hydrolysis_Enzymes"/>
</dbReference>
<dbReference type="PANTHER" id="PTHR30383">
    <property type="entry name" value="THIOESTERASE 1/PROTEASE 1/LYSOPHOSPHOLIPASE L1"/>
    <property type="match status" value="1"/>
</dbReference>
<organism evidence="4 5">
    <name type="scientific">Seminavis robusta</name>
    <dbReference type="NCBI Taxonomy" id="568900"/>
    <lineage>
        <taxon>Eukaryota</taxon>
        <taxon>Sar</taxon>
        <taxon>Stramenopiles</taxon>
        <taxon>Ochrophyta</taxon>
        <taxon>Bacillariophyta</taxon>
        <taxon>Bacillariophyceae</taxon>
        <taxon>Bacillariophycidae</taxon>
        <taxon>Naviculales</taxon>
        <taxon>Naviculaceae</taxon>
        <taxon>Seminavis</taxon>
    </lineage>
</organism>
<comment type="caution">
    <text evidence="4">The sequence shown here is derived from an EMBL/GenBank/DDBJ whole genome shotgun (WGS) entry which is preliminary data.</text>
</comment>
<evidence type="ECO:0000313" key="5">
    <source>
        <dbReference type="Proteomes" id="UP001153069"/>
    </source>
</evidence>
<dbReference type="Gene3D" id="3.40.50.1110">
    <property type="entry name" value="SGNH hydrolase"/>
    <property type="match status" value="1"/>
</dbReference>
<feature type="coiled-coil region" evidence="1">
    <location>
        <begin position="235"/>
        <end position="262"/>
    </location>
</feature>
<sequence length="625" mass="69195">MVTREKKRLIFRWQKVLWMSTLSLQGTNAFLEAGRKPRPRCCPLQSPVALLPLQEKSLVSTIGYPTASSTCLPSLRLSFLEDFAPSTTQLVPIFSFVSTLWKHAQGVFDPLFQPVQGQKLQALSGAVTANLASLTFWKDFTASLQRVGEVSFLTLLFVSLMQGGVAVFQYRTNPSGELMVPPGLTVGEELPLQQLPLKNGTQQLTPTTMASLIRSGAQSNSTTTGTTDTTDNALFARLNAQRQELQALLSVDEEEEGNLQEQSRYARILHRVNRLLVVLVPWIAGHATFILQRNAHLFHIGSILTLTSIFDTPQSFIQGYQKRMVAQTNASSLAKPSQFSLSQGDQEHLVVIGDSLAVGLGSVDKYDKNKNNDLPFYRIENLGNPPEELTTSSSSQQSQGSNQRKKAGPAFPKSLARTLAQRLEKPVKWRSAGVDGGDIENIRKYCLGVIEEEISAGRTPDAVVILCGANDMKYCLSNPLQRYNWPKAFRSKLKKLIEDIQAMAPEVTIILPALPTQTFHKNSPLNVFPLGFLVDSMMGFWDSQKKCVADSFDSIGVQYIGLSPREVGNWYKVSHEPHDNKPSPPRAVTLLAQDGVHPNARCYTNWAQAIGRKVKRQFGKNQVKA</sequence>
<accession>A0A9N8ER58</accession>
<keyword evidence="1" id="KW-0175">Coiled coil</keyword>
<protein>
    <recommendedName>
        <fullName evidence="3">SGNH hydrolase-type esterase domain-containing protein</fullName>
    </recommendedName>
</protein>
<dbReference type="InterPro" id="IPR036514">
    <property type="entry name" value="SGNH_hydro_sf"/>
</dbReference>
<dbReference type="OrthoDB" id="47049at2759"/>
<dbReference type="Proteomes" id="UP001153069">
    <property type="component" value="Unassembled WGS sequence"/>
</dbReference>
<reference evidence="4" key="1">
    <citation type="submission" date="2020-06" db="EMBL/GenBank/DDBJ databases">
        <authorList>
            <consortium name="Plant Systems Biology data submission"/>
        </authorList>
    </citation>
    <scope>NUCLEOTIDE SEQUENCE</scope>
    <source>
        <strain evidence="4">D6</strain>
    </source>
</reference>
<evidence type="ECO:0000256" key="1">
    <source>
        <dbReference type="SAM" id="Coils"/>
    </source>
</evidence>
<keyword evidence="5" id="KW-1185">Reference proteome</keyword>
<dbReference type="AlphaFoldDB" id="A0A9N8ER58"/>
<dbReference type="GO" id="GO:0004622">
    <property type="term" value="F:phosphatidylcholine lysophospholipase activity"/>
    <property type="evidence" value="ECO:0007669"/>
    <property type="project" value="TreeGrafter"/>
</dbReference>
<name>A0A9N8ER58_9STRA</name>
<dbReference type="PANTHER" id="PTHR30383:SF5">
    <property type="entry name" value="SGNH HYDROLASE-TYPE ESTERASE DOMAIN-CONTAINING PROTEIN"/>
    <property type="match status" value="1"/>
</dbReference>
<dbReference type="EMBL" id="CAICTM010001720">
    <property type="protein sequence ID" value="CAB9525756.1"/>
    <property type="molecule type" value="Genomic_DNA"/>
</dbReference>
<dbReference type="InterPro" id="IPR013830">
    <property type="entry name" value="SGNH_hydro"/>
</dbReference>
<gene>
    <name evidence="4" type="ORF">SEMRO_1722_G293560.1</name>
</gene>
<feature type="region of interest" description="Disordered" evidence="2">
    <location>
        <begin position="385"/>
        <end position="411"/>
    </location>
</feature>
<proteinExistence type="predicted"/>
<evidence type="ECO:0000259" key="3">
    <source>
        <dbReference type="Pfam" id="PF13472"/>
    </source>
</evidence>
<evidence type="ECO:0000256" key="2">
    <source>
        <dbReference type="SAM" id="MobiDB-lite"/>
    </source>
</evidence>
<evidence type="ECO:0000313" key="4">
    <source>
        <dbReference type="EMBL" id="CAB9525756.1"/>
    </source>
</evidence>
<feature type="domain" description="SGNH hydrolase-type esterase" evidence="3">
    <location>
        <begin position="402"/>
        <end position="516"/>
    </location>
</feature>
<dbReference type="Pfam" id="PF13472">
    <property type="entry name" value="Lipase_GDSL_2"/>
    <property type="match status" value="1"/>
</dbReference>
<dbReference type="SUPFAM" id="SSF52266">
    <property type="entry name" value="SGNH hydrolase"/>
    <property type="match status" value="1"/>
</dbReference>
<feature type="compositionally biased region" description="Low complexity" evidence="2">
    <location>
        <begin position="392"/>
        <end position="402"/>
    </location>
</feature>